<feature type="compositionally biased region" description="Basic and acidic residues" evidence="1">
    <location>
        <begin position="363"/>
        <end position="372"/>
    </location>
</feature>
<dbReference type="InterPro" id="IPR026053">
    <property type="entry name" value="HPS1"/>
</dbReference>
<dbReference type="InterPro" id="IPR036366">
    <property type="entry name" value="PGBDSf"/>
</dbReference>
<feature type="region of interest" description="Disordered" evidence="1">
    <location>
        <begin position="218"/>
        <end position="237"/>
    </location>
</feature>
<feature type="compositionally biased region" description="Basic and acidic residues" evidence="1">
    <location>
        <begin position="592"/>
        <end position="601"/>
    </location>
</feature>
<dbReference type="GeneID" id="14925096"/>
<dbReference type="PANTHER" id="PTHR12761:SF1">
    <property type="entry name" value="BLOC-3 COMPLEX MEMBER HPS1"/>
    <property type="match status" value="1"/>
</dbReference>
<dbReference type="PANTHER" id="PTHR12761">
    <property type="entry name" value="HERMANSKY-PUDLAK SYNDROME PROTEIN 1"/>
    <property type="match status" value="1"/>
</dbReference>
<dbReference type="SUPFAM" id="SSF47090">
    <property type="entry name" value="PGBD-like"/>
    <property type="match status" value="1"/>
</dbReference>
<dbReference type="RefSeq" id="XP_004353622.1">
    <property type="nucleotide sequence ID" value="XM_004353570.1"/>
</dbReference>
<evidence type="ECO:0000259" key="2">
    <source>
        <dbReference type="Pfam" id="PF01471"/>
    </source>
</evidence>
<evidence type="ECO:0000313" key="5">
    <source>
        <dbReference type="Proteomes" id="UP000011083"/>
    </source>
</evidence>
<organism evidence="4 5">
    <name type="scientific">Acanthamoeba castellanii (strain ATCC 30010 / Neff)</name>
    <dbReference type="NCBI Taxonomy" id="1257118"/>
    <lineage>
        <taxon>Eukaryota</taxon>
        <taxon>Amoebozoa</taxon>
        <taxon>Discosea</taxon>
        <taxon>Longamoebia</taxon>
        <taxon>Centramoebida</taxon>
        <taxon>Acanthamoebidae</taxon>
        <taxon>Acanthamoeba</taxon>
    </lineage>
</organism>
<dbReference type="OrthoDB" id="18426at2759"/>
<dbReference type="InterPro" id="IPR002477">
    <property type="entry name" value="Peptidoglycan-bd-like"/>
</dbReference>
<proteinExistence type="predicted"/>
<dbReference type="AlphaFoldDB" id="L8HF34"/>
<dbReference type="Pfam" id="PF01471">
    <property type="entry name" value="PG_binding_1"/>
    <property type="match status" value="1"/>
</dbReference>
<dbReference type="GO" id="GO:0005085">
    <property type="term" value="F:guanyl-nucleotide exchange factor activity"/>
    <property type="evidence" value="ECO:0007669"/>
    <property type="project" value="TreeGrafter"/>
</dbReference>
<dbReference type="GO" id="GO:0016192">
    <property type="term" value="P:vesicle-mediated transport"/>
    <property type="evidence" value="ECO:0007669"/>
    <property type="project" value="InterPro"/>
</dbReference>
<dbReference type="InterPro" id="IPR043972">
    <property type="entry name" value="FUZ/MON1/HPS1_longin_1"/>
</dbReference>
<dbReference type="KEGG" id="acan:ACA1_152930"/>
<dbReference type="VEuPathDB" id="AmoebaDB:ACA1_152930"/>
<dbReference type="Proteomes" id="UP000011083">
    <property type="component" value="Unassembled WGS sequence"/>
</dbReference>
<dbReference type="Pfam" id="PF19036">
    <property type="entry name" value="Fuz_longin_1"/>
    <property type="match status" value="1"/>
</dbReference>
<feature type="domain" description="Peptidoglycan binding-like" evidence="2">
    <location>
        <begin position="427"/>
        <end position="482"/>
    </location>
</feature>
<reference evidence="4 5" key="1">
    <citation type="journal article" date="2013" name="Genome Biol.">
        <title>Genome of Acanthamoeba castellanii highlights extensive lateral gene transfer and early evolution of tyrosine kinase signaling.</title>
        <authorList>
            <person name="Clarke M."/>
            <person name="Lohan A.J."/>
            <person name="Liu B."/>
            <person name="Lagkouvardos I."/>
            <person name="Roy S."/>
            <person name="Zafar N."/>
            <person name="Bertelli C."/>
            <person name="Schilde C."/>
            <person name="Kianianmomeni A."/>
            <person name="Burglin T.R."/>
            <person name="Frech C."/>
            <person name="Turcotte B."/>
            <person name="Kopec K.O."/>
            <person name="Synnott J.M."/>
            <person name="Choo C."/>
            <person name="Paponov I."/>
            <person name="Finkler A."/>
            <person name="Soon Heng Tan C."/>
            <person name="Hutchins A.P."/>
            <person name="Weinmeier T."/>
            <person name="Rattei T."/>
            <person name="Chu J.S."/>
            <person name="Gimenez G."/>
            <person name="Irimia M."/>
            <person name="Rigden D.J."/>
            <person name="Fitzpatrick D.A."/>
            <person name="Lorenzo-Morales J."/>
            <person name="Bateman A."/>
            <person name="Chiu C.H."/>
            <person name="Tang P."/>
            <person name="Hegemann P."/>
            <person name="Fromm H."/>
            <person name="Raoult D."/>
            <person name="Greub G."/>
            <person name="Miranda-Saavedra D."/>
            <person name="Chen N."/>
            <person name="Nash P."/>
            <person name="Ginger M.L."/>
            <person name="Horn M."/>
            <person name="Schaap P."/>
            <person name="Caler L."/>
            <person name="Loftus B."/>
        </authorList>
    </citation>
    <scope>NUCLEOTIDE SEQUENCE [LARGE SCALE GENOMIC DNA]</scope>
    <source>
        <strain evidence="4 5">Neff</strain>
    </source>
</reference>
<feature type="region of interest" description="Disordered" evidence="1">
    <location>
        <begin position="282"/>
        <end position="372"/>
    </location>
</feature>
<feature type="compositionally biased region" description="Basic and acidic residues" evidence="1">
    <location>
        <begin position="643"/>
        <end position="654"/>
    </location>
</feature>
<feature type="compositionally biased region" description="Basic and acidic residues" evidence="1">
    <location>
        <begin position="677"/>
        <end position="712"/>
    </location>
</feature>
<feature type="compositionally biased region" description="Basic residues" evidence="1">
    <location>
        <begin position="349"/>
        <end position="360"/>
    </location>
</feature>
<sequence length="1017" mass="114777">MRYFIISDEGGNPIYYDHKDGRLLSLVLVNTHIMMKENLGQRFKSMTCGHTLFVFQKYEKLSYLVVSDQGESEMFLRSLLRQIFEHMVMVFGRQAIEEGKYSTFSRHKLTIQHIIDTLCALSDRQQSLLVRATERLEVDDRTRGECFKALKNALKQEPLATHGLLFVGTKLLATYSKNKAPDIDPSDMLLLINDFRATFHPYEREVEETVIPAADYSQVSGTLSTQESGERDRDEGFVSASEELTWDEDGKFTQDNIRLLSTEICEGLYDKVCLKAQELEKEKNVRQMQKEREKINQSSESFKRLFVGADDNGPLGNNGRSSLNPSAGNTTANATHAANTAEEDDVSTRRRKKNIRRKSSRATSKDASGERWDERIEQWREEQREKELDKRKQESEREETVESGKDILIADFMENLDKGEFKIGLNGDCVLLLQEMLHLISFFPGALDGNYGEKSALSVSAFQETSRIPVNGAVDLVTAKLLLEQVLTHFKKPKATKKKVAFVDDDGVAPSSSVDADTDADGLLHLSSGASDVDTEGGGGGGKAKESSDEGADSDAGKQGERSSGSSDDDGSAGRSRANKADEMEPESSTADTERRPLRIDGEDDDDDTFLIEGSSSQGEPFVRTNRPLIPSSPVDGTAMLAKEPKLKLGREDSSSSDEAGFVSPLASPHNVAPHRSLKEEIEREKERERDRLDDARQRREEAAEEEAERRAQGGPSQAGDSETSGADAQHKRERATVGESSEDLGLSLDDVDFDHPFPELDYNLRQPFDPENSTSYKLLHLRTPKYTPRWVYYAELERMTTLVIITSNHPSSGAKGQPAERDRLDEIRDQLRGMIRNYATYLITKEHTHLPVLSFLHQFPGLIHFIFVDRTFNRVIAPPITAVHGPVYSPKPEEALRMKLILRSKVWDMCYRAQQHLSEGHHAMTMKSGAFQYSYRLWVEDMEGFELPFNHDQPFIAQRGPQTHKYYKKLVEHIFPSRSGLRCYELYTLYLGVLSVKSITHYDRNLVAILLDRKNK</sequence>
<accession>L8HF34</accession>
<dbReference type="GO" id="GO:0031085">
    <property type="term" value="C:BLOC-3 complex"/>
    <property type="evidence" value="ECO:0007669"/>
    <property type="project" value="TreeGrafter"/>
</dbReference>
<gene>
    <name evidence="4" type="ORF">ACA1_152930</name>
</gene>
<evidence type="ECO:0000259" key="3">
    <source>
        <dbReference type="Pfam" id="PF19036"/>
    </source>
</evidence>
<evidence type="ECO:0000256" key="1">
    <source>
        <dbReference type="SAM" id="MobiDB-lite"/>
    </source>
</evidence>
<keyword evidence="5" id="KW-1185">Reference proteome</keyword>
<feature type="compositionally biased region" description="Polar residues" evidence="1">
    <location>
        <begin position="715"/>
        <end position="727"/>
    </location>
</feature>
<name>L8HF34_ACACF</name>
<feature type="domain" description="FUZ/MON1/HPS1 first Longin" evidence="3">
    <location>
        <begin position="3"/>
        <end position="105"/>
    </location>
</feature>
<feature type="region of interest" description="Disordered" evidence="1">
    <location>
        <begin position="506"/>
        <end position="749"/>
    </location>
</feature>
<dbReference type="Gene3D" id="1.10.101.10">
    <property type="entry name" value="PGBD-like superfamily/PGBD"/>
    <property type="match status" value="1"/>
</dbReference>
<feature type="compositionally biased region" description="Basic and acidic residues" evidence="1">
    <location>
        <begin position="282"/>
        <end position="295"/>
    </location>
</feature>
<feature type="compositionally biased region" description="Low complexity" evidence="1">
    <location>
        <begin position="327"/>
        <end position="340"/>
    </location>
</feature>
<dbReference type="OMA" id="ERWDERI"/>
<dbReference type="EMBL" id="KB007837">
    <property type="protein sequence ID" value="ELR24094.1"/>
    <property type="molecule type" value="Genomic_DNA"/>
</dbReference>
<protein>
    <submittedName>
        <fullName evidence="4">Putative peptidoglycan binding domain containing protein</fullName>
    </submittedName>
</protein>
<dbReference type="InterPro" id="IPR036365">
    <property type="entry name" value="PGBD-like_sf"/>
</dbReference>
<evidence type="ECO:0000313" key="4">
    <source>
        <dbReference type="EMBL" id="ELR24094.1"/>
    </source>
</evidence>
<feature type="compositionally biased region" description="Polar residues" evidence="1">
    <location>
        <begin position="218"/>
        <end position="227"/>
    </location>
</feature>